<dbReference type="SUPFAM" id="SSF51679">
    <property type="entry name" value="Bacterial luciferase-like"/>
    <property type="match status" value="2"/>
</dbReference>
<accession>A0ABW6S7R1</accession>
<feature type="region of interest" description="Disordered" evidence="5">
    <location>
        <begin position="217"/>
        <end position="240"/>
    </location>
</feature>
<evidence type="ECO:0000259" key="6">
    <source>
        <dbReference type="Pfam" id="PF00296"/>
    </source>
</evidence>
<comment type="caution">
    <text evidence="7">The sequence shown here is derived from an EMBL/GenBank/DDBJ whole genome shotgun (WGS) entry which is preliminary data.</text>
</comment>
<dbReference type="InterPro" id="IPR051260">
    <property type="entry name" value="Diverse_substr_monoxygenases"/>
</dbReference>
<evidence type="ECO:0000313" key="7">
    <source>
        <dbReference type="EMBL" id="MFF3572321.1"/>
    </source>
</evidence>
<dbReference type="Pfam" id="PF00296">
    <property type="entry name" value="Bac_luciferase"/>
    <property type="match status" value="1"/>
</dbReference>
<dbReference type="EMBL" id="JBIAQY010000013">
    <property type="protein sequence ID" value="MFF3572321.1"/>
    <property type="molecule type" value="Genomic_DNA"/>
</dbReference>
<proteinExistence type="predicted"/>
<dbReference type="RefSeq" id="WP_040824551.1">
    <property type="nucleotide sequence ID" value="NZ_JBIAQY010000013.1"/>
</dbReference>
<organism evidence="7 8">
    <name type="scientific">Nocardia jiangxiensis</name>
    <dbReference type="NCBI Taxonomy" id="282685"/>
    <lineage>
        <taxon>Bacteria</taxon>
        <taxon>Bacillati</taxon>
        <taxon>Actinomycetota</taxon>
        <taxon>Actinomycetes</taxon>
        <taxon>Mycobacteriales</taxon>
        <taxon>Nocardiaceae</taxon>
        <taxon>Nocardia</taxon>
    </lineage>
</organism>
<keyword evidence="2" id="KW-0288">FMN</keyword>
<dbReference type="Gene3D" id="3.20.20.30">
    <property type="entry name" value="Luciferase-like domain"/>
    <property type="match status" value="1"/>
</dbReference>
<sequence>MSRFAVGIELDGAGYHPAAWRRSRDEPAGLLSARTLQARVSAAENAGFTLATFDDSILPPDAGPAGRIDAPTRASFVAATTSTLGLVPAVATTYAEPFHTASALATLDYSSRGRAGWLATVDPGAAAAWGRVPRTTGVEVRREQRDSIEVARRLWDSWEDDAVIRDWGSGRFLDRDRLHYIDFEGETFSVKGPAIVPRPPQGQVVVFAHSATVFADESGHGPASSGSDLNPGQSISGSGTDSFGSADVVLVTGVDPDTAISAAERAAGDALVFVDLEVALDTPDHSAAERLAELDSHAAVEPRGRLHFSGSPDDLVRLLTRLSRHVDGVRLHPAVIDEDLPVLARVVLPVLFRTAIAHRPVPGATLRANLGLTRPANRYAEEQL</sequence>
<dbReference type="PANTHER" id="PTHR30011:SF16">
    <property type="entry name" value="C2H2 FINGER DOMAIN TRANSCRIPTION FACTOR (EUROFUNG)-RELATED"/>
    <property type="match status" value="1"/>
</dbReference>
<dbReference type="Proteomes" id="UP001601992">
    <property type="component" value="Unassembled WGS sequence"/>
</dbReference>
<keyword evidence="1" id="KW-0285">Flavoprotein</keyword>
<dbReference type="InterPro" id="IPR011251">
    <property type="entry name" value="Luciferase-like_dom"/>
</dbReference>
<feature type="domain" description="Luciferase-like" evidence="6">
    <location>
        <begin position="31"/>
        <end position="210"/>
    </location>
</feature>
<evidence type="ECO:0000256" key="1">
    <source>
        <dbReference type="ARBA" id="ARBA00022630"/>
    </source>
</evidence>
<evidence type="ECO:0000256" key="4">
    <source>
        <dbReference type="ARBA" id="ARBA00023033"/>
    </source>
</evidence>
<keyword evidence="4" id="KW-0503">Monooxygenase</keyword>
<feature type="compositionally biased region" description="Polar residues" evidence="5">
    <location>
        <begin position="224"/>
        <end position="240"/>
    </location>
</feature>
<keyword evidence="8" id="KW-1185">Reference proteome</keyword>
<keyword evidence="3" id="KW-0560">Oxidoreductase</keyword>
<reference evidence="7 8" key="1">
    <citation type="submission" date="2024-10" db="EMBL/GenBank/DDBJ databases">
        <title>The Natural Products Discovery Center: Release of the First 8490 Sequenced Strains for Exploring Actinobacteria Biosynthetic Diversity.</title>
        <authorList>
            <person name="Kalkreuter E."/>
            <person name="Kautsar S.A."/>
            <person name="Yang D."/>
            <person name="Bader C.D."/>
            <person name="Teijaro C.N."/>
            <person name="Fluegel L."/>
            <person name="Davis C.M."/>
            <person name="Simpson J.R."/>
            <person name="Lauterbach L."/>
            <person name="Steele A.D."/>
            <person name="Gui C."/>
            <person name="Meng S."/>
            <person name="Li G."/>
            <person name="Viehrig K."/>
            <person name="Ye F."/>
            <person name="Su P."/>
            <person name="Kiefer A.F."/>
            <person name="Nichols A."/>
            <person name="Cepeda A.J."/>
            <person name="Yan W."/>
            <person name="Fan B."/>
            <person name="Jiang Y."/>
            <person name="Adhikari A."/>
            <person name="Zheng C.-J."/>
            <person name="Schuster L."/>
            <person name="Cowan T.M."/>
            <person name="Smanski M.J."/>
            <person name="Chevrette M.G."/>
            <person name="De Carvalho L.P.S."/>
            <person name="Shen B."/>
        </authorList>
    </citation>
    <scope>NUCLEOTIDE SEQUENCE [LARGE SCALE GENOMIC DNA]</scope>
    <source>
        <strain evidence="7 8">NPDC002593</strain>
    </source>
</reference>
<protein>
    <submittedName>
        <fullName evidence="7">LLM class flavin-dependent oxidoreductase</fullName>
    </submittedName>
</protein>
<gene>
    <name evidence="7" type="ORF">ACFYXQ_31560</name>
</gene>
<evidence type="ECO:0000256" key="3">
    <source>
        <dbReference type="ARBA" id="ARBA00023002"/>
    </source>
</evidence>
<evidence type="ECO:0000256" key="2">
    <source>
        <dbReference type="ARBA" id="ARBA00022643"/>
    </source>
</evidence>
<name>A0ABW6S7R1_9NOCA</name>
<evidence type="ECO:0000256" key="5">
    <source>
        <dbReference type="SAM" id="MobiDB-lite"/>
    </source>
</evidence>
<dbReference type="InterPro" id="IPR036661">
    <property type="entry name" value="Luciferase-like_sf"/>
</dbReference>
<dbReference type="PANTHER" id="PTHR30011">
    <property type="entry name" value="ALKANESULFONATE MONOOXYGENASE-RELATED"/>
    <property type="match status" value="1"/>
</dbReference>
<evidence type="ECO:0000313" key="8">
    <source>
        <dbReference type="Proteomes" id="UP001601992"/>
    </source>
</evidence>